<gene>
    <name evidence="5" type="ORF">IC610_02310</name>
</gene>
<proteinExistence type="predicted"/>
<comment type="caution">
    <text evidence="5">The sequence shown here is derived from an EMBL/GenBank/DDBJ whole genome shotgun (WGS) entry which is preliminary data.</text>
</comment>
<dbReference type="Pfam" id="PF14257">
    <property type="entry name" value="DUF4349"/>
    <property type="match status" value="1"/>
</dbReference>
<name>A0ABR8Z8Z9_9FLAO</name>
<evidence type="ECO:0000256" key="3">
    <source>
        <dbReference type="SAM" id="Phobius"/>
    </source>
</evidence>
<evidence type="ECO:0000256" key="2">
    <source>
        <dbReference type="SAM" id="MobiDB-lite"/>
    </source>
</evidence>
<feature type="region of interest" description="Disordered" evidence="2">
    <location>
        <begin position="42"/>
        <end position="67"/>
    </location>
</feature>
<protein>
    <submittedName>
        <fullName evidence="5">DUF4349 domain-containing protein</fullName>
    </submittedName>
</protein>
<dbReference type="PROSITE" id="PS51257">
    <property type="entry name" value="PROKAR_LIPOPROTEIN"/>
    <property type="match status" value="1"/>
</dbReference>
<keyword evidence="3" id="KW-0472">Membrane</keyword>
<accession>A0ABR8Z8Z9</accession>
<dbReference type="EMBL" id="JACYFS010000001">
    <property type="protein sequence ID" value="MBD8081251.1"/>
    <property type="molecule type" value="Genomic_DNA"/>
</dbReference>
<evidence type="ECO:0000259" key="4">
    <source>
        <dbReference type="Pfam" id="PF14257"/>
    </source>
</evidence>
<keyword evidence="6" id="KW-1185">Reference proteome</keyword>
<evidence type="ECO:0000313" key="5">
    <source>
        <dbReference type="EMBL" id="MBD8081251.1"/>
    </source>
</evidence>
<keyword evidence="1" id="KW-0175">Coiled coil</keyword>
<keyword evidence="3" id="KW-0812">Transmembrane</keyword>
<organism evidence="5 6">
    <name type="scientific">Chryseobacterium caseinilyticum</name>
    <dbReference type="NCBI Taxonomy" id="2771428"/>
    <lineage>
        <taxon>Bacteria</taxon>
        <taxon>Pseudomonadati</taxon>
        <taxon>Bacteroidota</taxon>
        <taxon>Flavobacteriia</taxon>
        <taxon>Flavobacteriales</taxon>
        <taxon>Weeksellaceae</taxon>
        <taxon>Chryseobacterium group</taxon>
        <taxon>Chryseobacterium</taxon>
    </lineage>
</organism>
<keyword evidence="3" id="KW-1133">Transmembrane helix</keyword>
<dbReference type="RefSeq" id="WP_191735051.1">
    <property type="nucleotide sequence ID" value="NZ_JACYFS010000001.1"/>
</dbReference>
<evidence type="ECO:0000256" key="1">
    <source>
        <dbReference type="SAM" id="Coils"/>
    </source>
</evidence>
<feature type="coiled-coil region" evidence="1">
    <location>
        <begin position="180"/>
        <end position="223"/>
    </location>
</feature>
<sequence>MKKILIALMLTALISCSKKEGEIQEEQIFEANLEEIKDMPASATANSAPQRDAVAASSDGASENKAIESQPLPKVNSIVKKIIKNGEMTVQVGDITKSQSQIQSIVKNNQAYIQKETFRNSDMRDEMEFTIRVPHQQFESLINSFSDGFGTVTAKNIYSDDVTEEYVDISIKLENKKIYLEKYRDMLKSAKSTSDMLEIQENIRNLEDEIDVSEGRLKFIDDRVKYSTLNLTLFKEKVRSSTTSKVGFGSRFADSLTEGWNGFVAFLLGLISLWPFFILIPIVIIIWRNWKKSRTKK</sequence>
<feature type="domain" description="DUF4349" evidence="4">
    <location>
        <begin position="80"/>
        <end position="288"/>
    </location>
</feature>
<dbReference type="Proteomes" id="UP000637299">
    <property type="component" value="Unassembled WGS sequence"/>
</dbReference>
<dbReference type="InterPro" id="IPR025645">
    <property type="entry name" value="DUF4349"/>
</dbReference>
<reference evidence="5 6" key="1">
    <citation type="submission" date="2020-09" db="EMBL/GenBank/DDBJ databases">
        <title>Genome seq and assembly of Chryseobacterium sp.</title>
        <authorList>
            <person name="Chhetri G."/>
        </authorList>
    </citation>
    <scope>NUCLEOTIDE SEQUENCE [LARGE SCALE GENOMIC DNA]</scope>
    <source>
        <strain evidence="5 6">GCR10</strain>
    </source>
</reference>
<feature type="transmembrane region" description="Helical" evidence="3">
    <location>
        <begin position="260"/>
        <end position="287"/>
    </location>
</feature>
<evidence type="ECO:0000313" key="6">
    <source>
        <dbReference type="Proteomes" id="UP000637299"/>
    </source>
</evidence>